<feature type="domain" description="HTH gntR-type" evidence="4">
    <location>
        <begin position="9"/>
        <end position="77"/>
    </location>
</feature>
<organism evidence="5 6">
    <name type="scientific">Amycolatopsis rhabdoformis</name>
    <dbReference type="NCBI Taxonomy" id="1448059"/>
    <lineage>
        <taxon>Bacteria</taxon>
        <taxon>Bacillati</taxon>
        <taxon>Actinomycetota</taxon>
        <taxon>Actinomycetes</taxon>
        <taxon>Pseudonocardiales</taxon>
        <taxon>Pseudonocardiaceae</taxon>
        <taxon>Amycolatopsis</taxon>
    </lineage>
</organism>
<gene>
    <name evidence="5" type="ORF">VSH64_23720</name>
</gene>
<evidence type="ECO:0000256" key="1">
    <source>
        <dbReference type="ARBA" id="ARBA00023015"/>
    </source>
</evidence>
<dbReference type="RefSeq" id="WP_326837849.1">
    <property type="nucleotide sequence ID" value="NZ_CP142149.1"/>
</dbReference>
<sequence>MNVRSVSRTSLVDAAVDELRRLIARGEWPVDTKLPGEVELARLLGVGRSTCREAVRVLAAAGQLRAHQGSGTYVASAEPVSELDRNLRAAAVIDVYEVRIGLEVEAARLAAARRTTADLHTLGEALRGRDEAATPEELVETDLALHAAVVAAAHNPVLTDLFAAFLASLREAAHQLVSDTGLGAAPDHHHDAHHALVAAIEAGDPAAAAAATREHLDATLEALRAHR</sequence>
<dbReference type="InterPro" id="IPR000524">
    <property type="entry name" value="Tscrpt_reg_HTH_GntR"/>
</dbReference>
<dbReference type="PANTHER" id="PTHR43537:SF47">
    <property type="entry name" value="REGULATORY PROTEIN GNTR HTH"/>
    <property type="match status" value="1"/>
</dbReference>
<protein>
    <submittedName>
        <fullName evidence="5">FCD domain-containing protein</fullName>
    </submittedName>
</protein>
<dbReference type="InterPro" id="IPR036390">
    <property type="entry name" value="WH_DNA-bd_sf"/>
</dbReference>
<dbReference type="Proteomes" id="UP001330812">
    <property type="component" value="Chromosome"/>
</dbReference>
<keyword evidence="6" id="KW-1185">Reference proteome</keyword>
<dbReference type="InterPro" id="IPR036388">
    <property type="entry name" value="WH-like_DNA-bd_sf"/>
</dbReference>
<dbReference type="SUPFAM" id="SSF48008">
    <property type="entry name" value="GntR ligand-binding domain-like"/>
    <property type="match status" value="1"/>
</dbReference>
<dbReference type="SUPFAM" id="SSF46785">
    <property type="entry name" value="Winged helix' DNA-binding domain"/>
    <property type="match status" value="1"/>
</dbReference>
<dbReference type="PANTHER" id="PTHR43537">
    <property type="entry name" value="TRANSCRIPTIONAL REGULATOR, GNTR FAMILY"/>
    <property type="match status" value="1"/>
</dbReference>
<keyword evidence="1" id="KW-0805">Transcription regulation</keyword>
<proteinExistence type="predicted"/>
<keyword evidence="2" id="KW-0238">DNA-binding</keyword>
<evidence type="ECO:0000256" key="3">
    <source>
        <dbReference type="ARBA" id="ARBA00023163"/>
    </source>
</evidence>
<dbReference type="InterPro" id="IPR011711">
    <property type="entry name" value="GntR_C"/>
</dbReference>
<dbReference type="PROSITE" id="PS50949">
    <property type="entry name" value="HTH_GNTR"/>
    <property type="match status" value="1"/>
</dbReference>
<accession>A0ABZ1IN05</accession>
<dbReference type="CDD" id="cd07377">
    <property type="entry name" value="WHTH_GntR"/>
    <property type="match status" value="1"/>
</dbReference>
<evidence type="ECO:0000256" key="2">
    <source>
        <dbReference type="ARBA" id="ARBA00023125"/>
    </source>
</evidence>
<evidence type="ECO:0000313" key="6">
    <source>
        <dbReference type="Proteomes" id="UP001330812"/>
    </source>
</evidence>
<reference evidence="5 6" key="1">
    <citation type="journal article" date="2015" name="Int. J. Syst. Evol. Microbiol.">
        <title>Amycolatopsis rhabdoformis sp. nov., an actinomycete isolated from a tropical forest soil.</title>
        <authorList>
            <person name="Souza W.R."/>
            <person name="Silva R.E."/>
            <person name="Goodfellow M."/>
            <person name="Busarakam K."/>
            <person name="Figueiro F.S."/>
            <person name="Ferreira D."/>
            <person name="Rodrigues-Filho E."/>
            <person name="Moraes L.A.B."/>
            <person name="Zucchi T.D."/>
        </authorList>
    </citation>
    <scope>NUCLEOTIDE SEQUENCE [LARGE SCALE GENOMIC DNA]</scope>
    <source>
        <strain evidence="5 6">NCIMB 14900</strain>
    </source>
</reference>
<dbReference type="Gene3D" id="1.10.10.10">
    <property type="entry name" value="Winged helix-like DNA-binding domain superfamily/Winged helix DNA-binding domain"/>
    <property type="match status" value="1"/>
</dbReference>
<dbReference type="Pfam" id="PF07729">
    <property type="entry name" value="FCD"/>
    <property type="match status" value="1"/>
</dbReference>
<evidence type="ECO:0000259" key="4">
    <source>
        <dbReference type="PROSITE" id="PS50949"/>
    </source>
</evidence>
<dbReference type="PRINTS" id="PR00035">
    <property type="entry name" value="HTHGNTR"/>
</dbReference>
<evidence type="ECO:0000313" key="5">
    <source>
        <dbReference type="EMBL" id="WSE35042.1"/>
    </source>
</evidence>
<dbReference type="Gene3D" id="1.20.120.530">
    <property type="entry name" value="GntR ligand-binding domain-like"/>
    <property type="match status" value="1"/>
</dbReference>
<dbReference type="SMART" id="SM00895">
    <property type="entry name" value="FCD"/>
    <property type="match status" value="1"/>
</dbReference>
<keyword evidence="3" id="KW-0804">Transcription</keyword>
<dbReference type="InterPro" id="IPR008920">
    <property type="entry name" value="TF_FadR/GntR_C"/>
</dbReference>
<name>A0ABZ1IN05_9PSEU</name>
<dbReference type="EMBL" id="CP142149">
    <property type="protein sequence ID" value="WSE35042.1"/>
    <property type="molecule type" value="Genomic_DNA"/>
</dbReference>
<dbReference type="SMART" id="SM00345">
    <property type="entry name" value="HTH_GNTR"/>
    <property type="match status" value="1"/>
</dbReference>
<dbReference type="Pfam" id="PF00392">
    <property type="entry name" value="GntR"/>
    <property type="match status" value="1"/>
</dbReference>